<evidence type="ECO:0000313" key="4">
    <source>
        <dbReference type="Proteomes" id="UP000234849"/>
    </source>
</evidence>
<protein>
    <submittedName>
        <fullName evidence="3">Hemolysin expression modulating protein</fullName>
    </submittedName>
</protein>
<keyword evidence="1" id="KW-1133">Transmembrane helix</keyword>
<dbReference type="InterPro" id="IPR025962">
    <property type="entry name" value="SdpI/YhfL"/>
</dbReference>
<dbReference type="InterPro" id="IPR026272">
    <property type="entry name" value="SdpI"/>
</dbReference>
<gene>
    <name evidence="3" type="ORF">CDL18_00075</name>
</gene>
<sequence length="208" mass="23405">MKENKSKVIITSIVTVFPMVIGFLLWNRLPEKIATHFGSEGADGWSTKLFAVVIFPLILLVIHLFCLGVTLNDPKKKNIGRAMMTLIFWIVPVLSVVSNLSIYGYALGVDVNMEVIVSILMGGIFILLGNYMSKNHQNYTVGIKLPWTLNSEENWNRTHRMAGKLWILAGLVFWGSVFFENNTVPIVIIVVVVTIPMIYSFVLYKKGI</sequence>
<feature type="transmembrane region" description="Helical" evidence="1">
    <location>
        <begin position="7"/>
        <end position="29"/>
    </location>
</feature>
<evidence type="ECO:0000313" key="3">
    <source>
        <dbReference type="EMBL" id="PLT58030.1"/>
    </source>
</evidence>
<dbReference type="AlphaFoldDB" id="A0A2N5NMB8"/>
<name>A0A2N5NMB8_MEDGN</name>
<dbReference type="GO" id="GO:0009636">
    <property type="term" value="P:response to toxic substance"/>
    <property type="evidence" value="ECO:0007669"/>
    <property type="project" value="TreeGrafter"/>
</dbReference>
<feature type="transmembrane region" description="Helical" evidence="1">
    <location>
        <begin position="185"/>
        <end position="204"/>
    </location>
</feature>
<comment type="caution">
    <text evidence="3">The sequence shown here is derived from an EMBL/GenBank/DDBJ whole genome shotgun (WGS) entry which is preliminary data.</text>
</comment>
<dbReference type="EMBL" id="NIHM01000001">
    <property type="protein sequence ID" value="PLT58030.1"/>
    <property type="molecule type" value="Genomic_DNA"/>
</dbReference>
<evidence type="ECO:0000256" key="1">
    <source>
        <dbReference type="SAM" id="Phobius"/>
    </source>
</evidence>
<dbReference type="Pfam" id="PF13630">
    <property type="entry name" value="SdpI"/>
    <property type="match status" value="1"/>
</dbReference>
<keyword evidence="1" id="KW-0472">Membrane</keyword>
<feature type="transmembrane region" description="Helical" evidence="1">
    <location>
        <begin position="111"/>
        <end position="129"/>
    </location>
</feature>
<feature type="domain" description="DUF1648" evidence="2">
    <location>
        <begin position="13"/>
        <end position="60"/>
    </location>
</feature>
<proteinExistence type="predicted"/>
<feature type="transmembrane region" description="Helical" evidence="1">
    <location>
        <begin position="49"/>
        <end position="71"/>
    </location>
</feature>
<organism evidence="3 4">
    <name type="scientific">Mediterraneibacter gnavus</name>
    <name type="common">Ruminococcus gnavus</name>
    <dbReference type="NCBI Taxonomy" id="33038"/>
    <lineage>
        <taxon>Bacteria</taxon>
        <taxon>Bacillati</taxon>
        <taxon>Bacillota</taxon>
        <taxon>Clostridia</taxon>
        <taxon>Lachnospirales</taxon>
        <taxon>Lachnospiraceae</taxon>
        <taxon>Mediterraneibacter</taxon>
    </lineage>
</organism>
<feature type="transmembrane region" description="Helical" evidence="1">
    <location>
        <begin position="161"/>
        <end position="179"/>
    </location>
</feature>
<dbReference type="PANTHER" id="PTHR37810">
    <property type="entry name" value="IMMUNITY PROTEIN SDPI"/>
    <property type="match status" value="1"/>
</dbReference>
<feature type="transmembrane region" description="Helical" evidence="1">
    <location>
        <begin position="83"/>
        <end position="105"/>
    </location>
</feature>
<dbReference type="Pfam" id="PF07853">
    <property type="entry name" value="DUF1648"/>
    <property type="match status" value="1"/>
</dbReference>
<dbReference type="InterPro" id="IPR012867">
    <property type="entry name" value="DUF1648"/>
</dbReference>
<accession>A0A2N5NMB8</accession>
<dbReference type="PANTHER" id="PTHR37810:SF5">
    <property type="entry name" value="IMMUNITY PROTEIN SDPI"/>
    <property type="match status" value="1"/>
</dbReference>
<dbReference type="PIRSF" id="PIRSF038959">
    <property type="entry name" value="SdpI"/>
    <property type="match status" value="1"/>
</dbReference>
<keyword evidence="1" id="KW-0812">Transmembrane</keyword>
<evidence type="ECO:0000259" key="2">
    <source>
        <dbReference type="Pfam" id="PF07853"/>
    </source>
</evidence>
<dbReference type="Proteomes" id="UP000234849">
    <property type="component" value="Unassembled WGS sequence"/>
</dbReference>
<reference evidence="3 4" key="1">
    <citation type="journal article" date="2017" name="Genome Med.">
        <title>A novel Ruminococcus gnavus clade enriched in inflammatory bowel disease patients.</title>
        <authorList>
            <person name="Hall A.B."/>
            <person name="Yassour M."/>
            <person name="Sauk J."/>
            <person name="Garner A."/>
            <person name="Jiang X."/>
            <person name="Arthur T."/>
            <person name="Lagoudas G.K."/>
            <person name="Vatanen T."/>
            <person name="Fornelos N."/>
            <person name="Wilson R."/>
            <person name="Bertha M."/>
            <person name="Cohen M."/>
            <person name="Garber J."/>
            <person name="Khalili H."/>
            <person name="Gevers D."/>
            <person name="Ananthakrishnan A.N."/>
            <person name="Kugathasan S."/>
            <person name="Lander E.S."/>
            <person name="Blainey P."/>
            <person name="Vlamakis H."/>
            <person name="Xavier R.J."/>
            <person name="Huttenhower C."/>
        </authorList>
    </citation>
    <scope>NUCLEOTIDE SEQUENCE [LARGE SCALE GENOMIC DNA]</scope>
    <source>
        <strain evidence="3 4">RJX1118</strain>
    </source>
</reference>
<dbReference type="RefSeq" id="WP_101878890.1">
    <property type="nucleotide sequence ID" value="NZ_NIHM01000001.1"/>
</dbReference>